<gene>
    <name evidence="2" type="ORF">E0H92_19220</name>
</gene>
<proteinExistence type="predicted"/>
<accession>A0A4R0IZU9</accession>
<evidence type="ECO:0000313" key="2">
    <source>
        <dbReference type="EMBL" id="TCC38550.1"/>
    </source>
</evidence>
<dbReference type="AlphaFoldDB" id="A0A4R0IZU9"/>
<organism evidence="2 3">
    <name type="scientific">Kribbella speibonae</name>
    <dbReference type="NCBI Taxonomy" id="1572660"/>
    <lineage>
        <taxon>Bacteria</taxon>
        <taxon>Bacillati</taxon>
        <taxon>Actinomycetota</taxon>
        <taxon>Actinomycetes</taxon>
        <taxon>Propionibacteriales</taxon>
        <taxon>Kribbellaceae</taxon>
        <taxon>Kribbella</taxon>
    </lineage>
</organism>
<protein>
    <submittedName>
        <fullName evidence="2">PIN domain-containing protein</fullName>
    </submittedName>
</protein>
<evidence type="ECO:0000256" key="1">
    <source>
        <dbReference type="SAM" id="MobiDB-lite"/>
    </source>
</evidence>
<reference evidence="2 3" key="1">
    <citation type="submission" date="2019-02" db="EMBL/GenBank/DDBJ databases">
        <title>Kribbella capetownensis sp. nov. and Kribbella speibonae sp. nov., isolated from soil.</title>
        <authorList>
            <person name="Curtis S.M."/>
            <person name="Norton I."/>
            <person name="Everest G.J."/>
            <person name="Meyers P.R."/>
        </authorList>
    </citation>
    <scope>NUCLEOTIDE SEQUENCE [LARGE SCALE GENOMIC DNA]</scope>
    <source>
        <strain evidence="2 3">YM55</strain>
    </source>
</reference>
<feature type="region of interest" description="Disordered" evidence="1">
    <location>
        <begin position="172"/>
        <end position="193"/>
    </location>
</feature>
<feature type="compositionally biased region" description="Basic and acidic residues" evidence="1">
    <location>
        <begin position="7"/>
        <end position="16"/>
    </location>
</feature>
<comment type="caution">
    <text evidence="2">The sequence shown here is derived from an EMBL/GenBank/DDBJ whole genome shotgun (WGS) entry which is preliminary data.</text>
</comment>
<sequence>MGHRAPRTPECDPRRDVRGRRRGVGGVPESPPYSPQSGRPERAFLDANVIRGQQTTDVLLSLADNDVFQPRWTEHVIDEMRRNRPPGLSEKAIDRRIGMMNGAFEDAMTEAPPQALQDEMQADQKDKHVLAGAVHSESDVLVTNNLKDFDPPSSGPNAMRVEGLNQFLNRKLEEDPQRVQQGLQKMLDRSRREPKTMSALIDTMAQGEELQGFAQKLNTVVPPEQRGTAPVLTANERGSAQRAAFEGVAGPGKPQAPASAPEARKAGDSKSAERMKGAEQEQ</sequence>
<dbReference type="Proteomes" id="UP000294225">
    <property type="component" value="Unassembled WGS sequence"/>
</dbReference>
<feature type="region of interest" description="Disordered" evidence="1">
    <location>
        <begin position="1"/>
        <end position="41"/>
    </location>
</feature>
<feature type="compositionally biased region" description="Basic and acidic residues" evidence="1">
    <location>
        <begin position="262"/>
        <end position="282"/>
    </location>
</feature>
<name>A0A4R0IZU9_9ACTN</name>
<evidence type="ECO:0000313" key="3">
    <source>
        <dbReference type="Proteomes" id="UP000294225"/>
    </source>
</evidence>
<dbReference type="EMBL" id="SJKC01000002">
    <property type="protein sequence ID" value="TCC38550.1"/>
    <property type="molecule type" value="Genomic_DNA"/>
</dbReference>
<feature type="region of interest" description="Disordered" evidence="1">
    <location>
        <begin position="235"/>
        <end position="282"/>
    </location>
</feature>